<evidence type="ECO:0000259" key="5">
    <source>
        <dbReference type="PROSITE" id="PS50303"/>
    </source>
</evidence>
<dbReference type="OMA" id="NGRIARC"/>
<reference evidence="6" key="1">
    <citation type="journal article" date="2007" name="Science">
        <title>Draft genome of the filarial nematode parasite Brugia malayi.</title>
        <authorList>
            <person name="Ghedin E."/>
            <person name="Wang S."/>
            <person name="Spiro D."/>
            <person name="Caler E."/>
            <person name="Zhao Q."/>
            <person name="Crabtree J."/>
            <person name="Allen J.E."/>
            <person name="Delcher A.L."/>
            <person name="Guiliano D.B."/>
            <person name="Miranda-Saavedra D."/>
            <person name="Angiuoli S.V."/>
            <person name="Creasy T."/>
            <person name="Amedeo P."/>
            <person name="Haas B."/>
            <person name="El-Sayed N.M."/>
            <person name="Wortman J.R."/>
            <person name="Feldblyum T."/>
            <person name="Tallon L."/>
            <person name="Schatz M."/>
            <person name="Shumway M."/>
            <person name="Koo H."/>
            <person name="Salzberg S.L."/>
            <person name="Schobel S."/>
            <person name="Pertea M."/>
            <person name="Pop M."/>
            <person name="White O."/>
            <person name="Barton G.J."/>
            <person name="Carlow C.K."/>
            <person name="Crawford M.J."/>
            <person name="Daub J."/>
            <person name="Dimmic M.W."/>
            <person name="Estes C.F."/>
            <person name="Foster J.M."/>
            <person name="Ganatra M."/>
            <person name="Gregory W.F."/>
            <person name="Johnson N.M."/>
            <person name="Jin J."/>
            <person name="Komuniecki R."/>
            <person name="Korf I."/>
            <person name="Kumar S."/>
            <person name="Laney S."/>
            <person name="Li B.W."/>
            <person name="Li W."/>
            <person name="Lindblom T.H."/>
            <person name="Lustigman S."/>
            <person name="Ma D."/>
            <person name="Maina C.V."/>
            <person name="Martin D.M."/>
            <person name="McCarter J.P."/>
            <person name="McReynolds L."/>
            <person name="Mitreva M."/>
            <person name="Nutman T.B."/>
            <person name="Parkinson J."/>
            <person name="Peregrin-Alvarez J.M."/>
            <person name="Poole C."/>
            <person name="Ren Q."/>
            <person name="Saunders L."/>
            <person name="Sluder A.E."/>
            <person name="Smith K."/>
            <person name="Stanke M."/>
            <person name="Unnasch T.R."/>
            <person name="Ware J."/>
            <person name="Wei A.D."/>
            <person name="Weil G."/>
            <person name="Williams D.J."/>
            <person name="Zhang Y."/>
            <person name="Williams S.A."/>
            <person name="Fraser-Liggett C."/>
            <person name="Slatko B."/>
            <person name="Blaxter M.L."/>
            <person name="Scott A.L."/>
        </authorList>
    </citation>
    <scope>NUCLEOTIDE SEQUENCE</scope>
    <source>
        <strain evidence="6">FR3</strain>
    </source>
</reference>
<dbReference type="GO" id="GO:0010608">
    <property type="term" value="P:post-transcriptional regulation of gene expression"/>
    <property type="evidence" value="ECO:0007669"/>
    <property type="project" value="TreeGrafter"/>
</dbReference>
<evidence type="ECO:0000313" key="6">
    <source>
        <dbReference type="EMBL" id="CTP81332.1"/>
    </source>
</evidence>
<feature type="repeat" description="Pumilio" evidence="4">
    <location>
        <begin position="356"/>
        <end position="395"/>
    </location>
</feature>
<sequence length="456" mass="51840">MLQSINILNQATAVAQIFRAPPWPIESVNFHRYGYTVRLNPELQVNRVANSLVGPNVPQQMSSNPVTRDSVLYPAVPPYVVPLSNSSPPLTAVRGLDNQKDITLLQFPSSDDAFVVRAFTEHLIETGRIDDYAIDKRGSRFLQKVFVGGDVLIRQKLTDYFLKMDIFIKLCNDIFANFFLQKLIEEARSNEQATICSLLETNMVTFSHGRYSCRVVQKAFECFDVANCLSLVGKLDGAEKDLSLDQNGNHVIQKIFSCVPFYGYSGIVNKYVASMDILNEVMKDKYGCRVIQLSIEKLEEEVVKNSKPATSLLEQLVSMILKDCWSYSAHQYANYVIQHIIISNTLEKYRSTIICELLKGHDALDVLLFDQFGNYVIQTMLDIAVEAKEKKRVGNDSWFKRLAERIIKSQHKLIRYSSGKKILEKLSAVVSNDKDIIQDEKFDPALRSLIVPKKFR</sequence>
<organism evidence="6">
    <name type="scientific">Brugia malayi</name>
    <name type="common">Filarial nematode worm</name>
    <dbReference type="NCBI Taxonomy" id="6279"/>
    <lineage>
        <taxon>Eukaryota</taxon>
        <taxon>Metazoa</taxon>
        <taxon>Ecdysozoa</taxon>
        <taxon>Nematoda</taxon>
        <taxon>Chromadorea</taxon>
        <taxon>Rhabditida</taxon>
        <taxon>Spirurina</taxon>
        <taxon>Spiruromorpha</taxon>
        <taxon>Filarioidea</taxon>
        <taxon>Onchocercidae</taxon>
        <taxon>Brugia</taxon>
    </lineage>
</organism>
<dbReference type="PROSITE" id="PS50302">
    <property type="entry name" value="PUM"/>
    <property type="match status" value="1"/>
</dbReference>
<protein>
    <submittedName>
        <fullName evidence="6">Bm7105</fullName>
    </submittedName>
</protein>
<proteinExistence type="predicted"/>
<dbReference type="GO" id="GO:0005737">
    <property type="term" value="C:cytoplasm"/>
    <property type="evidence" value="ECO:0007669"/>
    <property type="project" value="TreeGrafter"/>
</dbReference>
<evidence type="ECO:0000256" key="3">
    <source>
        <dbReference type="ARBA" id="ARBA00022782"/>
    </source>
</evidence>
<keyword evidence="3" id="KW-0221">Differentiation</keyword>
<dbReference type="SUPFAM" id="SSF48371">
    <property type="entry name" value="ARM repeat"/>
    <property type="match status" value="1"/>
</dbReference>
<dbReference type="InterPro" id="IPR033133">
    <property type="entry name" value="PUM-HD"/>
</dbReference>
<keyword evidence="1" id="KW-0217">Developmental protein</keyword>
<dbReference type="PANTHER" id="PTHR12537:SF112">
    <property type="entry name" value="FEM-3 MRNA-BINDING FACTOR 1-RELATED"/>
    <property type="match status" value="1"/>
</dbReference>
<dbReference type="InterPro" id="IPR011989">
    <property type="entry name" value="ARM-like"/>
</dbReference>
<evidence type="ECO:0000256" key="4">
    <source>
        <dbReference type="PROSITE-ProRule" id="PRU00317"/>
    </source>
</evidence>
<keyword evidence="2" id="KW-0677">Repeat</keyword>
<dbReference type="PROSITE" id="PS50303">
    <property type="entry name" value="PUM_HD"/>
    <property type="match status" value="1"/>
</dbReference>
<reference evidence="6" key="2">
    <citation type="submission" date="2012-12" db="EMBL/GenBank/DDBJ databases">
        <authorList>
            <person name="Gao Y.W."/>
            <person name="Fan S.T."/>
            <person name="Sun H.T."/>
            <person name="Wang Z."/>
            <person name="Gao X.L."/>
            <person name="Li Y.G."/>
            <person name="Wang T.C."/>
            <person name="Zhang K."/>
            <person name="Xu W.W."/>
            <person name="Yu Z.J."/>
            <person name="Xia X.Z."/>
        </authorList>
    </citation>
    <scope>NUCLEOTIDE SEQUENCE</scope>
    <source>
        <strain evidence="6">FR3</strain>
    </source>
</reference>
<dbReference type="WormBase" id="Bm7105">
    <property type="protein sequence ID" value="BM45263"/>
    <property type="gene ID" value="WBGene00227366"/>
</dbReference>
<dbReference type="Gene3D" id="1.25.10.10">
    <property type="entry name" value="Leucine-rich Repeat Variant"/>
    <property type="match status" value="1"/>
</dbReference>
<dbReference type="InterPro" id="IPR001313">
    <property type="entry name" value="Pumilio_RNA-bd_rpt"/>
</dbReference>
<dbReference type="PANTHER" id="PTHR12537">
    <property type="entry name" value="RNA BINDING PROTEIN PUMILIO-RELATED"/>
    <property type="match status" value="1"/>
</dbReference>
<dbReference type="Pfam" id="PF00806">
    <property type="entry name" value="PUF"/>
    <property type="match status" value="7"/>
</dbReference>
<dbReference type="EMBL" id="LN856962">
    <property type="protein sequence ID" value="CTP81332.1"/>
    <property type="molecule type" value="Genomic_DNA"/>
</dbReference>
<accession>A0A0I9R308</accession>
<dbReference type="GO" id="GO:0003730">
    <property type="term" value="F:mRNA 3'-UTR binding"/>
    <property type="evidence" value="ECO:0007669"/>
    <property type="project" value="TreeGrafter"/>
</dbReference>
<evidence type="ECO:0000313" key="7">
    <source>
        <dbReference type="WormBase" id="Bm7105"/>
    </source>
</evidence>
<dbReference type="InterPro" id="IPR016024">
    <property type="entry name" value="ARM-type_fold"/>
</dbReference>
<dbReference type="GO" id="GO:0005634">
    <property type="term" value="C:nucleus"/>
    <property type="evidence" value="ECO:0007669"/>
    <property type="project" value="TreeGrafter"/>
</dbReference>
<gene>
    <name evidence="6 7" type="ORF">Bm7105</name>
    <name evidence="6" type="ORF">BM_Bm7105</name>
</gene>
<name>A0A0I9R308_BRUMA</name>
<dbReference type="GO" id="GO:0030154">
    <property type="term" value="P:cell differentiation"/>
    <property type="evidence" value="ECO:0007669"/>
    <property type="project" value="UniProtKB-KW"/>
</dbReference>
<evidence type="ECO:0000256" key="2">
    <source>
        <dbReference type="ARBA" id="ARBA00022737"/>
    </source>
</evidence>
<dbReference type="AlphaFoldDB" id="A0A0I9R308"/>
<dbReference type="SMART" id="SM00025">
    <property type="entry name" value="Pumilio"/>
    <property type="match status" value="7"/>
</dbReference>
<feature type="domain" description="PUM-HD" evidence="5">
    <location>
        <begin position="99"/>
        <end position="456"/>
    </location>
</feature>
<evidence type="ECO:0000256" key="1">
    <source>
        <dbReference type="ARBA" id="ARBA00022473"/>
    </source>
</evidence>